<keyword evidence="2" id="KW-1185">Reference proteome</keyword>
<sequence>MAMHLIQKQTVEVILNGTEAQALELQRLVASLCESRLTAAIEKVLDLYDNENIIIDYLSINVDGLDAGNLEEAITASVATQLEAALSSRAQPKRSAAPAPANDGNLIVYKRDAQSVTESRVELVLFHFLRTGVLLWWASPDQVKVWEAALLNLLSASPGTAQELRTLLYQHPAARQRFLLQFSRPWQQQILPLLHDTAYARTLAVRRILLALSPITFAAAERQFFSWQLKAVVQGDAPLLSMASGAMTQLAYAAVPELRTLSAAGIRERLHGISTGEAMQTAEEKETLVQCVLSTLQQTPAATPAEEMLPDDEYDSYYIHNAGLILLAPFIAPFLRNCGAADGNGLLREGYAAALLEYLATGRTGVGEHEMVFNKILCGIPVQRPIEKINSLEAAHIGEAEDLLRSVIGNWPVLKNTSIDGLRSSFLQRAGKLSAKDSEGNWLLQVESLSYDEWLLGELPWGYQVTALPFGKPKKLIWTEWI</sequence>
<name>A0A3N4PKS8_9BACT</name>
<organism evidence="1 2">
    <name type="scientific">Chitinophaga lutea</name>
    <dbReference type="NCBI Taxonomy" id="2488634"/>
    <lineage>
        <taxon>Bacteria</taxon>
        <taxon>Pseudomonadati</taxon>
        <taxon>Bacteroidota</taxon>
        <taxon>Chitinophagia</taxon>
        <taxon>Chitinophagales</taxon>
        <taxon>Chitinophagaceae</taxon>
        <taxon>Chitinophaga</taxon>
    </lineage>
</organism>
<dbReference type="InterPro" id="IPR045538">
    <property type="entry name" value="CIS_TMP"/>
</dbReference>
<dbReference type="AlphaFoldDB" id="A0A3N4PKS8"/>
<dbReference type="EMBL" id="RPDH01000003">
    <property type="protein sequence ID" value="RPE05451.1"/>
    <property type="molecule type" value="Genomic_DNA"/>
</dbReference>
<comment type="caution">
    <text evidence="1">The sequence shown here is derived from an EMBL/GenBank/DDBJ whole genome shotgun (WGS) entry which is preliminary data.</text>
</comment>
<accession>A0A3N4PKS8</accession>
<dbReference type="OrthoDB" id="1488184at2"/>
<evidence type="ECO:0000313" key="2">
    <source>
        <dbReference type="Proteomes" id="UP000278351"/>
    </source>
</evidence>
<proteinExistence type="predicted"/>
<protein>
    <submittedName>
        <fullName evidence="1">Uncharacterized protein</fullName>
    </submittedName>
</protein>
<dbReference type="Proteomes" id="UP000278351">
    <property type="component" value="Unassembled WGS sequence"/>
</dbReference>
<evidence type="ECO:0000313" key="1">
    <source>
        <dbReference type="EMBL" id="RPE05451.1"/>
    </source>
</evidence>
<dbReference type="Pfam" id="PF19268">
    <property type="entry name" value="CIS_TMP"/>
    <property type="match status" value="1"/>
</dbReference>
<dbReference type="RefSeq" id="WP_123849096.1">
    <property type="nucleotide sequence ID" value="NZ_RPDH01000003.1"/>
</dbReference>
<gene>
    <name evidence="1" type="ORF">EGT74_23995</name>
</gene>
<reference evidence="1 2" key="1">
    <citation type="submission" date="2018-11" db="EMBL/GenBank/DDBJ databases">
        <title>Chitinophaga lutea sp.nov., isolate from arsenic contaminated soil.</title>
        <authorList>
            <person name="Zong Y."/>
        </authorList>
    </citation>
    <scope>NUCLEOTIDE SEQUENCE [LARGE SCALE GENOMIC DNA]</scope>
    <source>
        <strain evidence="1 2">ZY74</strain>
    </source>
</reference>